<proteinExistence type="predicted"/>
<gene>
    <name evidence="1" type="ORF">Pint_19056</name>
</gene>
<evidence type="ECO:0000313" key="1">
    <source>
        <dbReference type="EMBL" id="KAJ0041799.1"/>
    </source>
</evidence>
<keyword evidence="2" id="KW-1185">Reference proteome</keyword>
<accession>A0ACC0YSX6</accession>
<protein>
    <submittedName>
        <fullName evidence="1">Uncharacterized protein</fullName>
    </submittedName>
</protein>
<reference evidence="2" key="1">
    <citation type="journal article" date="2023" name="G3 (Bethesda)">
        <title>Genome assembly and association tests identify interacting loci associated with vigor, precocity, and sex in interspecific pistachio rootstocks.</title>
        <authorList>
            <person name="Palmer W."/>
            <person name="Jacygrad E."/>
            <person name="Sagayaradj S."/>
            <person name="Cavanaugh K."/>
            <person name="Han R."/>
            <person name="Bertier L."/>
            <person name="Beede B."/>
            <person name="Kafkas S."/>
            <person name="Golino D."/>
            <person name="Preece J."/>
            <person name="Michelmore R."/>
        </authorList>
    </citation>
    <scope>NUCLEOTIDE SEQUENCE [LARGE SCALE GENOMIC DNA]</scope>
</reference>
<organism evidence="1 2">
    <name type="scientific">Pistacia integerrima</name>
    <dbReference type="NCBI Taxonomy" id="434235"/>
    <lineage>
        <taxon>Eukaryota</taxon>
        <taxon>Viridiplantae</taxon>
        <taxon>Streptophyta</taxon>
        <taxon>Embryophyta</taxon>
        <taxon>Tracheophyta</taxon>
        <taxon>Spermatophyta</taxon>
        <taxon>Magnoliopsida</taxon>
        <taxon>eudicotyledons</taxon>
        <taxon>Gunneridae</taxon>
        <taxon>Pentapetalae</taxon>
        <taxon>rosids</taxon>
        <taxon>malvids</taxon>
        <taxon>Sapindales</taxon>
        <taxon>Anacardiaceae</taxon>
        <taxon>Pistacia</taxon>
    </lineage>
</organism>
<evidence type="ECO:0000313" key="2">
    <source>
        <dbReference type="Proteomes" id="UP001163603"/>
    </source>
</evidence>
<dbReference type="Proteomes" id="UP001163603">
    <property type="component" value="Chromosome 4"/>
</dbReference>
<name>A0ACC0YSX6_9ROSI</name>
<sequence>MQERTMEEINEQLKASVSNTERDNQFEEVEDRGSVEEE</sequence>
<dbReference type="EMBL" id="CM047739">
    <property type="protein sequence ID" value="KAJ0041799.1"/>
    <property type="molecule type" value="Genomic_DNA"/>
</dbReference>
<comment type="caution">
    <text evidence="1">The sequence shown here is derived from an EMBL/GenBank/DDBJ whole genome shotgun (WGS) entry which is preliminary data.</text>
</comment>